<dbReference type="Proteomes" id="UP000663868">
    <property type="component" value="Unassembled WGS sequence"/>
</dbReference>
<dbReference type="EMBL" id="CAJOBB010004982">
    <property type="protein sequence ID" value="CAF4111180.1"/>
    <property type="molecule type" value="Genomic_DNA"/>
</dbReference>
<gene>
    <name evidence="1" type="ORF">IZO911_LOCUS43404</name>
    <name evidence="2" type="ORF">KXQ929_LOCUS35093</name>
</gene>
<name>A0A819VPR1_9BILA</name>
<dbReference type="AlphaFoldDB" id="A0A819VPR1"/>
<comment type="caution">
    <text evidence="2">The sequence shown here is derived from an EMBL/GenBank/DDBJ whole genome shotgun (WGS) entry which is preliminary data.</text>
</comment>
<evidence type="ECO:0000313" key="2">
    <source>
        <dbReference type="EMBL" id="CAF4111180.1"/>
    </source>
</evidence>
<protein>
    <submittedName>
        <fullName evidence="2">Uncharacterized protein</fullName>
    </submittedName>
</protein>
<accession>A0A819VPR1</accession>
<dbReference type="Proteomes" id="UP000663860">
    <property type="component" value="Unassembled WGS sequence"/>
</dbReference>
<sequence length="57" mass="6490">VDQQPEFVYQFSSIFSLRSRQTICILLKRNPNAARSAGDTLIADSNEEKTTVIEIFQ</sequence>
<dbReference type="EMBL" id="CAJNOE010002146">
    <property type="protein sequence ID" value="CAF1470002.1"/>
    <property type="molecule type" value="Genomic_DNA"/>
</dbReference>
<evidence type="ECO:0000313" key="3">
    <source>
        <dbReference type="Proteomes" id="UP000663868"/>
    </source>
</evidence>
<proteinExistence type="predicted"/>
<evidence type="ECO:0000313" key="1">
    <source>
        <dbReference type="EMBL" id="CAF1470002.1"/>
    </source>
</evidence>
<organism evidence="2 3">
    <name type="scientific">Adineta steineri</name>
    <dbReference type="NCBI Taxonomy" id="433720"/>
    <lineage>
        <taxon>Eukaryota</taxon>
        <taxon>Metazoa</taxon>
        <taxon>Spiralia</taxon>
        <taxon>Gnathifera</taxon>
        <taxon>Rotifera</taxon>
        <taxon>Eurotatoria</taxon>
        <taxon>Bdelloidea</taxon>
        <taxon>Adinetida</taxon>
        <taxon>Adinetidae</taxon>
        <taxon>Adineta</taxon>
    </lineage>
</organism>
<feature type="non-terminal residue" evidence="2">
    <location>
        <position position="1"/>
    </location>
</feature>
<reference evidence="2" key="1">
    <citation type="submission" date="2021-02" db="EMBL/GenBank/DDBJ databases">
        <authorList>
            <person name="Nowell W R."/>
        </authorList>
    </citation>
    <scope>NUCLEOTIDE SEQUENCE</scope>
</reference>